<sequence length="149" mass="15762">MTTTVTSADPLPRTVGPVSRTDIVRYQGASGDFNPIHHDDGFARAAGYPEAFAVGMLPAGLLAGYATSIWGAQTIRRFRARFREQVWPGDVLHLSARVVGEIASGAGETRNITVELVCARQGGGVAVSATAEFELPPHHRTATDMGDAS</sequence>
<gene>
    <name evidence="4" type="ORF">GIS00_00515</name>
</gene>
<evidence type="ECO:0000256" key="1">
    <source>
        <dbReference type="ARBA" id="ARBA00005254"/>
    </source>
</evidence>
<dbReference type="Gene3D" id="3.10.129.10">
    <property type="entry name" value="Hotdog Thioesterase"/>
    <property type="match status" value="1"/>
</dbReference>
<keyword evidence="2" id="KW-0812">Transmembrane</keyword>
<dbReference type="Proteomes" id="UP000460221">
    <property type="component" value="Unassembled WGS sequence"/>
</dbReference>
<feature type="domain" description="MaoC-like" evidence="3">
    <location>
        <begin position="13"/>
        <end position="105"/>
    </location>
</feature>
<evidence type="ECO:0000259" key="3">
    <source>
        <dbReference type="Pfam" id="PF01575"/>
    </source>
</evidence>
<dbReference type="PANTHER" id="PTHR43841:SF3">
    <property type="entry name" value="(3R)-HYDROXYACYL-ACP DEHYDRATASE SUBUNIT HADB"/>
    <property type="match status" value="1"/>
</dbReference>
<evidence type="ECO:0000313" key="4">
    <source>
        <dbReference type="EMBL" id="MTD12425.1"/>
    </source>
</evidence>
<evidence type="ECO:0000313" key="5">
    <source>
        <dbReference type="Proteomes" id="UP000460221"/>
    </source>
</evidence>
<organism evidence="4 5">
    <name type="scientific">Nakamurella alba</name>
    <dbReference type="NCBI Taxonomy" id="2665158"/>
    <lineage>
        <taxon>Bacteria</taxon>
        <taxon>Bacillati</taxon>
        <taxon>Actinomycetota</taxon>
        <taxon>Actinomycetes</taxon>
        <taxon>Nakamurellales</taxon>
        <taxon>Nakamurellaceae</taxon>
        <taxon>Nakamurella</taxon>
    </lineage>
</organism>
<comment type="caution">
    <text evidence="4">The sequence shown here is derived from an EMBL/GenBank/DDBJ whole genome shotgun (WGS) entry which is preliminary data.</text>
</comment>
<dbReference type="AlphaFoldDB" id="A0A7K1FE90"/>
<dbReference type="Pfam" id="PF01575">
    <property type="entry name" value="MaoC_dehydratas"/>
    <property type="match status" value="1"/>
</dbReference>
<dbReference type="InterPro" id="IPR002539">
    <property type="entry name" value="MaoC-like_dom"/>
</dbReference>
<keyword evidence="2" id="KW-0472">Membrane</keyword>
<keyword evidence="2" id="KW-1133">Transmembrane helix</keyword>
<proteinExistence type="inferred from homology"/>
<dbReference type="InterPro" id="IPR029069">
    <property type="entry name" value="HotDog_dom_sf"/>
</dbReference>
<dbReference type="RefSeq" id="WP_322097294.1">
    <property type="nucleotide sequence ID" value="NZ_WLYK01000001.1"/>
</dbReference>
<comment type="similarity">
    <text evidence="1">Belongs to the enoyl-CoA hydratase/isomerase family.</text>
</comment>
<name>A0A7K1FE90_9ACTN</name>
<dbReference type="SUPFAM" id="SSF54637">
    <property type="entry name" value="Thioesterase/thiol ester dehydrase-isomerase"/>
    <property type="match status" value="1"/>
</dbReference>
<keyword evidence="5" id="KW-1185">Reference proteome</keyword>
<evidence type="ECO:0000256" key="2">
    <source>
        <dbReference type="SAM" id="Phobius"/>
    </source>
</evidence>
<dbReference type="PANTHER" id="PTHR43841">
    <property type="entry name" value="3-HYDROXYACYL-THIOESTER DEHYDRATASE HTDX-RELATED"/>
    <property type="match status" value="1"/>
</dbReference>
<dbReference type="EMBL" id="WLYK01000001">
    <property type="protein sequence ID" value="MTD12425.1"/>
    <property type="molecule type" value="Genomic_DNA"/>
</dbReference>
<reference evidence="4 5" key="1">
    <citation type="submission" date="2019-11" db="EMBL/GenBank/DDBJ databases">
        <authorList>
            <person name="Jiang L.-Q."/>
        </authorList>
    </citation>
    <scope>NUCLEOTIDE SEQUENCE [LARGE SCALE GENOMIC DNA]</scope>
    <source>
        <strain evidence="4 5">YIM 132087</strain>
    </source>
</reference>
<feature type="transmembrane region" description="Helical" evidence="2">
    <location>
        <begin position="51"/>
        <end position="72"/>
    </location>
</feature>
<protein>
    <recommendedName>
        <fullName evidence="3">MaoC-like domain-containing protein</fullName>
    </recommendedName>
</protein>
<accession>A0A7K1FE90</accession>